<dbReference type="InterPro" id="IPR011004">
    <property type="entry name" value="Trimer_LpxA-like_sf"/>
</dbReference>
<reference evidence="5 6" key="1">
    <citation type="submission" date="2023-01" db="EMBL/GenBank/DDBJ databases">
        <title>Exploring GABA producing Bacteroides strains toward improving mental health.</title>
        <authorList>
            <person name="Yousuf B."/>
            <person name="Bouhlel N.E."/>
            <person name="Mottawea W."/>
            <person name="Hammami R."/>
        </authorList>
    </citation>
    <scope>NUCLEOTIDE SEQUENCE [LARGE SCALE GENOMIC DNA]</scope>
    <source>
        <strain evidence="5 6">UO.H1054</strain>
    </source>
</reference>
<evidence type="ECO:0000256" key="3">
    <source>
        <dbReference type="ARBA" id="ARBA00023315"/>
    </source>
</evidence>
<feature type="transmembrane region" description="Helical" evidence="4">
    <location>
        <begin position="12"/>
        <end position="34"/>
    </location>
</feature>
<evidence type="ECO:0000256" key="4">
    <source>
        <dbReference type="SAM" id="Phobius"/>
    </source>
</evidence>
<proteinExistence type="inferred from homology"/>
<name>A0ABT5H570_9BACE</name>
<dbReference type="Proteomes" id="UP001215398">
    <property type="component" value="Unassembled WGS sequence"/>
</dbReference>
<dbReference type="RefSeq" id="WP_272719854.1">
    <property type="nucleotide sequence ID" value="NZ_JAQPYS010000033.1"/>
</dbReference>
<keyword evidence="6" id="KW-1185">Reference proteome</keyword>
<evidence type="ECO:0000256" key="2">
    <source>
        <dbReference type="ARBA" id="ARBA00022679"/>
    </source>
</evidence>
<keyword evidence="4" id="KW-0472">Membrane</keyword>
<dbReference type="Gene3D" id="2.160.10.10">
    <property type="entry name" value="Hexapeptide repeat proteins"/>
    <property type="match status" value="1"/>
</dbReference>
<accession>A0ABT5H570</accession>
<keyword evidence="4" id="KW-0812">Transmembrane</keyword>
<dbReference type="InterPro" id="IPR045304">
    <property type="entry name" value="LbH_SAT"/>
</dbReference>
<evidence type="ECO:0000313" key="5">
    <source>
        <dbReference type="EMBL" id="MDC7135732.1"/>
    </source>
</evidence>
<sequence>MNKEFLGKIEAFLLMPIILLYYFLLPRHIVNLIISDIRVSEIKKVSFWSFAYNFSIHEDFRSTVYIRLGVRRIFVSWIKPGAKCFYNLTPHYGHSLFIQHGFATIIYAKSIGHHFFVNQQVTIGFGGDGNPTIGNNVSVRAGAKIIGNVTIGDDVIIGANAVVIKDVPSHSVVVGVPGRIIKKRNFMNESWKRVDIKL</sequence>
<dbReference type="Pfam" id="PF00132">
    <property type="entry name" value="Hexapep"/>
    <property type="match status" value="1"/>
</dbReference>
<keyword evidence="4" id="KW-1133">Transmembrane helix</keyword>
<keyword evidence="2" id="KW-0808">Transferase</keyword>
<comment type="caution">
    <text evidence="5">The sequence shown here is derived from an EMBL/GenBank/DDBJ whole genome shotgun (WGS) entry which is preliminary data.</text>
</comment>
<protein>
    <submittedName>
        <fullName evidence="5">Serine acetyltransferase</fullName>
    </submittedName>
</protein>
<gene>
    <name evidence="5" type="ORF">PQG98_05140</name>
</gene>
<comment type="similarity">
    <text evidence="1">Belongs to the transferase hexapeptide repeat family.</text>
</comment>
<organism evidence="5 6">
    <name type="scientific">Bacteroides zhangwenhongii</name>
    <dbReference type="NCBI Taxonomy" id="2650157"/>
    <lineage>
        <taxon>Bacteria</taxon>
        <taxon>Pseudomonadati</taxon>
        <taxon>Bacteroidota</taxon>
        <taxon>Bacteroidia</taxon>
        <taxon>Bacteroidales</taxon>
        <taxon>Bacteroidaceae</taxon>
        <taxon>Bacteroides</taxon>
    </lineage>
</organism>
<evidence type="ECO:0000313" key="6">
    <source>
        <dbReference type="Proteomes" id="UP001215398"/>
    </source>
</evidence>
<evidence type="ECO:0000256" key="1">
    <source>
        <dbReference type="ARBA" id="ARBA00007274"/>
    </source>
</evidence>
<dbReference type="SUPFAM" id="SSF51161">
    <property type="entry name" value="Trimeric LpxA-like enzymes"/>
    <property type="match status" value="1"/>
</dbReference>
<dbReference type="InterPro" id="IPR001451">
    <property type="entry name" value="Hexapep"/>
</dbReference>
<dbReference type="PANTHER" id="PTHR42811">
    <property type="entry name" value="SERINE ACETYLTRANSFERASE"/>
    <property type="match status" value="1"/>
</dbReference>
<dbReference type="CDD" id="cd03354">
    <property type="entry name" value="LbH_SAT"/>
    <property type="match status" value="1"/>
</dbReference>
<dbReference type="EMBL" id="JAQPYS010000033">
    <property type="protein sequence ID" value="MDC7135732.1"/>
    <property type="molecule type" value="Genomic_DNA"/>
</dbReference>
<keyword evidence="3" id="KW-0012">Acyltransferase</keyword>